<sequence length="118" mass="12965">MYFPRICLLIVFQCSVVLGFIFNSSPCARARSLPAACGPDASPVIGADAATNGWCVQTPTARKTTFTDLRTSNGHSTYAWNSADNEGHIEMDEYRGSIRQWVRRADEGVQATLFIDVC</sequence>
<evidence type="ECO:0000313" key="3">
    <source>
        <dbReference type="Proteomes" id="UP000807025"/>
    </source>
</evidence>
<comment type="caution">
    <text evidence="2">The sequence shown here is derived from an EMBL/GenBank/DDBJ whole genome shotgun (WGS) entry which is preliminary data.</text>
</comment>
<reference evidence="2" key="1">
    <citation type="submission" date="2020-11" db="EMBL/GenBank/DDBJ databases">
        <authorList>
            <consortium name="DOE Joint Genome Institute"/>
            <person name="Ahrendt S."/>
            <person name="Riley R."/>
            <person name="Andreopoulos W."/>
            <person name="Labutti K."/>
            <person name="Pangilinan J."/>
            <person name="Ruiz-Duenas F.J."/>
            <person name="Barrasa J.M."/>
            <person name="Sanchez-Garcia M."/>
            <person name="Camarero S."/>
            <person name="Miyauchi S."/>
            <person name="Serrano A."/>
            <person name="Linde D."/>
            <person name="Babiker R."/>
            <person name="Drula E."/>
            <person name="Ayuso-Fernandez I."/>
            <person name="Pacheco R."/>
            <person name="Padilla G."/>
            <person name="Ferreira P."/>
            <person name="Barriuso J."/>
            <person name="Kellner H."/>
            <person name="Castanera R."/>
            <person name="Alfaro M."/>
            <person name="Ramirez L."/>
            <person name="Pisabarro A.G."/>
            <person name="Kuo A."/>
            <person name="Tritt A."/>
            <person name="Lipzen A."/>
            <person name="He G."/>
            <person name="Yan M."/>
            <person name="Ng V."/>
            <person name="Cullen D."/>
            <person name="Martin F."/>
            <person name="Rosso M.-N."/>
            <person name="Henrissat B."/>
            <person name="Hibbett D."/>
            <person name="Martinez A.T."/>
            <person name="Grigoriev I.V."/>
        </authorList>
    </citation>
    <scope>NUCLEOTIDE SEQUENCE</scope>
    <source>
        <strain evidence="2">ATCC 90797</strain>
    </source>
</reference>
<evidence type="ECO:0000313" key="2">
    <source>
        <dbReference type="EMBL" id="KAF9490671.1"/>
    </source>
</evidence>
<keyword evidence="1" id="KW-0732">Signal</keyword>
<name>A0A9P6D333_PLEER</name>
<dbReference type="Proteomes" id="UP000807025">
    <property type="component" value="Unassembled WGS sequence"/>
</dbReference>
<proteinExistence type="predicted"/>
<keyword evidence="3" id="KW-1185">Reference proteome</keyword>
<evidence type="ECO:0000256" key="1">
    <source>
        <dbReference type="SAM" id="SignalP"/>
    </source>
</evidence>
<feature type="chain" id="PRO_5040428368" description="Secreted protein" evidence="1">
    <location>
        <begin position="20"/>
        <end position="118"/>
    </location>
</feature>
<protein>
    <recommendedName>
        <fullName evidence="4">Secreted protein</fullName>
    </recommendedName>
</protein>
<dbReference type="EMBL" id="MU154636">
    <property type="protein sequence ID" value="KAF9490671.1"/>
    <property type="molecule type" value="Genomic_DNA"/>
</dbReference>
<gene>
    <name evidence="2" type="ORF">BDN71DRAFT_160035</name>
</gene>
<accession>A0A9P6D333</accession>
<organism evidence="2 3">
    <name type="scientific">Pleurotus eryngii</name>
    <name type="common">Boletus of the steppes</name>
    <dbReference type="NCBI Taxonomy" id="5323"/>
    <lineage>
        <taxon>Eukaryota</taxon>
        <taxon>Fungi</taxon>
        <taxon>Dikarya</taxon>
        <taxon>Basidiomycota</taxon>
        <taxon>Agaricomycotina</taxon>
        <taxon>Agaricomycetes</taxon>
        <taxon>Agaricomycetidae</taxon>
        <taxon>Agaricales</taxon>
        <taxon>Pleurotineae</taxon>
        <taxon>Pleurotaceae</taxon>
        <taxon>Pleurotus</taxon>
    </lineage>
</organism>
<dbReference type="AlphaFoldDB" id="A0A9P6D333"/>
<feature type="signal peptide" evidence="1">
    <location>
        <begin position="1"/>
        <end position="19"/>
    </location>
</feature>
<evidence type="ECO:0008006" key="4">
    <source>
        <dbReference type="Google" id="ProtNLM"/>
    </source>
</evidence>